<gene>
    <name evidence="3" type="ORF">F0U60_35640</name>
</gene>
<dbReference type="SMART" id="SM00530">
    <property type="entry name" value="HTH_XRE"/>
    <property type="match status" value="1"/>
</dbReference>
<evidence type="ECO:0000313" key="4">
    <source>
        <dbReference type="Proteomes" id="UP001611383"/>
    </source>
</evidence>
<sequence length="133" mass="14275">MRPMELEQLQPEQLQQSLGEVARAARERLGLTQAQVARQAGIAANVYGRIERGGMMPAVPTLRKLARTLGISADALLALSPADVAASVDAPAPEGNLSPELLQLVSMLRGWSPAKVKRLIRALKVLENATDDE</sequence>
<reference evidence="3 4" key="1">
    <citation type="submission" date="2019-08" db="EMBL/GenBank/DDBJ databases">
        <title>Archangium and Cystobacter genomes.</title>
        <authorList>
            <person name="Chen I.-C.K."/>
            <person name="Wielgoss S."/>
        </authorList>
    </citation>
    <scope>NUCLEOTIDE SEQUENCE [LARGE SCALE GENOMIC DNA]</scope>
    <source>
        <strain evidence="3 4">Cbm 6</strain>
    </source>
</reference>
<evidence type="ECO:0000313" key="3">
    <source>
        <dbReference type="EMBL" id="WNG48854.1"/>
    </source>
</evidence>
<dbReference type="InterPro" id="IPR050807">
    <property type="entry name" value="TransReg_Diox_bact_type"/>
</dbReference>
<name>A0ABY9X0G6_9BACT</name>
<protein>
    <submittedName>
        <fullName evidence="3">Helix-turn-helix transcriptional regulator</fullName>
    </submittedName>
</protein>
<dbReference type="Pfam" id="PF01381">
    <property type="entry name" value="HTH_3"/>
    <property type="match status" value="1"/>
</dbReference>
<keyword evidence="1" id="KW-0238">DNA-binding</keyword>
<dbReference type="EMBL" id="CP043494">
    <property type="protein sequence ID" value="WNG48854.1"/>
    <property type="molecule type" value="Genomic_DNA"/>
</dbReference>
<dbReference type="Proteomes" id="UP001611383">
    <property type="component" value="Chromosome"/>
</dbReference>
<dbReference type="PANTHER" id="PTHR46797:SF1">
    <property type="entry name" value="METHYLPHOSPHONATE SYNTHASE"/>
    <property type="match status" value="1"/>
</dbReference>
<dbReference type="CDD" id="cd00093">
    <property type="entry name" value="HTH_XRE"/>
    <property type="match status" value="1"/>
</dbReference>
<dbReference type="SUPFAM" id="SSF47413">
    <property type="entry name" value="lambda repressor-like DNA-binding domains"/>
    <property type="match status" value="1"/>
</dbReference>
<evidence type="ECO:0000256" key="1">
    <source>
        <dbReference type="ARBA" id="ARBA00023125"/>
    </source>
</evidence>
<organism evidence="3 4">
    <name type="scientific">Archangium minus</name>
    <dbReference type="NCBI Taxonomy" id="83450"/>
    <lineage>
        <taxon>Bacteria</taxon>
        <taxon>Pseudomonadati</taxon>
        <taxon>Myxococcota</taxon>
        <taxon>Myxococcia</taxon>
        <taxon>Myxococcales</taxon>
        <taxon>Cystobacterineae</taxon>
        <taxon>Archangiaceae</taxon>
        <taxon>Archangium</taxon>
    </lineage>
</organism>
<evidence type="ECO:0000259" key="2">
    <source>
        <dbReference type="PROSITE" id="PS50943"/>
    </source>
</evidence>
<proteinExistence type="predicted"/>
<dbReference type="PROSITE" id="PS50943">
    <property type="entry name" value="HTH_CROC1"/>
    <property type="match status" value="1"/>
</dbReference>
<keyword evidence="4" id="KW-1185">Reference proteome</keyword>
<dbReference type="Gene3D" id="1.10.260.40">
    <property type="entry name" value="lambda repressor-like DNA-binding domains"/>
    <property type="match status" value="1"/>
</dbReference>
<dbReference type="InterPro" id="IPR010982">
    <property type="entry name" value="Lambda_DNA-bd_dom_sf"/>
</dbReference>
<dbReference type="PANTHER" id="PTHR46797">
    <property type="entry name" value="HTH-TYPE TRANSCRIPTIONAL REGULATOR"/>
    <property type="match status" value="1"/>
</dbReference>
<accession>A0ABY9X0G6</accession>
<feature type="domain" description="HTH cro/C1-type" evidence="2">
    <location>
        <begin position="23"/>
        <end position="76"/>
    </location>
</feature>
<dbReference type="InterPro" id="IPR001387">
    <property type="entry name" value="Cro/C1-type_HTH"/>
</dbReference>